<evidence type="ECO:0000256" key="1">
    <source>
        <dbReference type="SAM" id="MobiDB-lite"/>
    </source>
</evidence>
<name>A0A8C3RDA9_9PASS</name>
<accession>A0A8C3RDA9</accession>
<evidence type="ECO:0000313" key="3">
    <source>
        <dbReference type="Proteomes" id="UP000694396"/>
    </source>
</evidence>
<protein>
    <submittedName>
        <fullName evidence="2">Uncharacterized protein</fullName>
    </submittedName>
</protein>
<organism evidence="2 3">
    <name type="scientific">Cyanoderma ruficeps</name>
    <name type="common">rufous-capped babbler</name>
    <dbReference type="NCBI Taxonomy" id="181631"/>
    <lineage>
        <taxon>Eukaryota</taxon>
        <taxon>Metazoa</taxon>
        <taxon>Chordata</taxon>
        <taxon>Craniata</taxon>
        <taxon>Vertebrata</taxon>
        <taxon>Euteleostomi</taxon>
        <taxon>Archelosauria</taxon>
        <taxon>Archosauria</taxon>
        <taxon>Dinosauria</taxon>
        <taxon>Saurischia</taxon>
        <taxon>Theropoda</taxon>
        <taxon>Coelurosauria</taxon>
        <taxon>Aves</taxon>
        <taxon>Neognathae</taxon>
        <taxon>Neoaves</taxon>
        <taxon>Telluraves</taxon>
        <taxon>Australaves</taxon>
        <taxon>Passeriformes</taxon>
        <taxon>Sylvioidea</taxon>
        <taxon>Timaliidae</taxon>
        <taxon>Cyanoderma</taxon>
    </lineage>
</organism>
<dbReference type="Proteomes" id="UP000694396">
    <property type="component" value="Unplaced"/>
</dbReference>
<evidence type="ECO:0000313" key="2">
    <source>
        <dbReference type="Ensembl" id="ENSCRFP00000018751.1"/>
    </source>
</evidence>
<proteinExistence type="predicted"/>
<feature type="region of interest" description="Disordered" evidence="1">
    <location>
        <begin position="1"/>
        <end position="28"/>
    </location>
</feature>
<reference evidence="2" key="1">
    <citation type="submission" date="2025-08" db="UniProtKB">
        <authorList>
            <consortium name="Ensembl"/>
        </authorList>
    </citation>
    <scope>IDENTIFICATION</scope>
</reference>
<dbReference type="AlphaFoldDB" id="A0A8C3RDA9"/>
<reference evidence="2" key="2">
    <citation type="submission" date="2025-09" db="UniProtKB">
        <authorList>
            <consortium name="Ensembl"/>
        </authorList>
    </citation>
    <scope>IDENTIFICATION</scope>
</reference>
<keyword evidence="3" id="KW-1185">Reference proteome</keyword>
<sequence>MQACSSLWPKRPAPGLLSSKKVPQGSVSPTPLDVSDFLLTCNKLSNRFKSTPFLTHAFPAYAKHLWLKQLLEETQGRKLKHCESKLQKERLLFTKISSCHLKKTCRTRTIHDHSL</sequence>
<dbReference type="Ensembl" id="ENSCRFT00000019380.1">
    <property type="protein sequence ID" value="ENSCRFP00000018751.1"/>
    <property type="gene ID" value="ENSCRFG00000014127.1"/>
</dbReference>